<sequence>MNYPNGPYGQGFPVQQPGNQQWGYPQQQPYGYPPAPPAAPNGATGIIAGVLAGLGALVNVVGGIFMAIGLTAVSDSSLGESGFWGGLMAVALLNVTAGVLLVPGTVMLLLRKMIGRWLVVAGCAVSIVSSLMSLGMFSTMSAYTYGSSGTNAVSVIFPIATLILVLLPSTTAWIRAKRTSAPPQHYPPQHYPPQPPHPGYRA</sequence>
<proteinExistence type="predicted"/>
<gene>
    <name evidence="3" type="ORF">NM203_22455</name>
</gene>
<accession>A0ABT1M741</accession>
<feature type="transmembrane region" description="Helical" evidence="2">
    <location>
        <begin position="82"/>
        <end position="110"/>
    </location>
</feature>
<comment type="caution">
    <text evidence="3">The sequence shown here is derived from an EMBL/GenBank/DDBJ whole genome shotgun (WGS) entry which is preliminary data.</text>
</comment>
<dbReference type="RefSeq" id="WP_255062661.1">
    <property type="nucleotide sequence ID" value="NZ_JANDBD010000009.1"/>
</dbReference>
<keyword evidence="2" id="KW-0812">Transmembrane</keyword>
<keyword evidence="2" id="KW-1133">Transmembrane helix</keyword>
<organism evidence="3 4">
    <name type="scientific">Mycolicibacterium arenosum</name>
    <dbReference type="NCBI Taxonomy" id="2952157"/>
    <lineage>
        <taxon>Bacteria</taxon>
        <taxon>Bacillati</taxon>
        <taxon>Actinomycetota</taxon>
        <taxon>Actinomycetes</taxon>
        <taxon>Mycobacteriales</taxon>
        <taxon>Mycobacteriaceae</taxon>
        <taxon>Mycolicibacterium</taxon>
    </lineage>
</organism>
<feature type="region of interest" description="Disordered" evidence="1">
    <location>
        <begin position="179"/>
        <end position="202"/>
    </location>
</feature>
<keyword evidence="4" id="KW-1185">Reference proteome</keyword>
<reference evidence="3 4" key="1">
    <citation type="submission" date="2022-06" db="EMBL/GenBank/DDBJ databases">
        <title>Mycolicibacterium sp. CAU 1645 isolated from seawater.</title>
        <authorList>
            <person name="Kim W."/>
        </authorList>
    </citation>
    <scope>NUCLEOTIDE SEQUENCE [LARGE SCALE GENOMIC DNA]</scope>
    <source>
        <strain evidence="3 4">CAU 1645</strain>
    </source>
</reference>
<feature type="transmembrane region" description="Helical" evidence="2">
    <location>
        <begin position="117"/>
        <end position="143"/>
    </location>
</feature>
<evidence type="ECO:0000313" key="3">
    <source>
        <dbReference type="EMBL" id="MCP9274956.1"/>
    </source>
</evidence>
<evidence type="ECO:0000256" key="2">
    <source>
        <dbReference type="SAM" id="Phobius"/>
    </source>
</evidence>
<feature type="compositionally biased region" description="Pro residues" evidence="1">
    <location>
        <begin position="184"/>
        <end position="202"/>
    </location>
</feature>
<evidence type="ECO:0000313" key="4">
    <source>
        <dbReference type="Proteomes" id="UP001651690"/>
    </source>
</evidence>
<dbReference type="EMBL" id="JANDBD010000009">
    <property type="protein sequence ID" value="MCP9274956.1"/>
    <property type="molecule type" value="Genomic_DNA"/>
</dbReference>
<name>A0ABT1M741_9MYCO</name>
<evidence type="ECO:0000256" key="1">
    <source>
        <dbReference type="SAM" id="MobiDB-lite"/>
    </source>
</evidence>
<evidence type="ECO:0008006" key="5">
    <source>
        <dbReference type="Google" id="ProtNLM"/>
    </source>
</evidence>
<protein>
    <recommendedName>
        <fullName evidence="5">Integral membrane protein</fullName>
    </recommendedName>
</protein>
<keyword evidence="2" id="KW-0472">Membrane</keyword>
<feature type="transmembrane region" description="Helical" evidence="2">
    <location>
        <begin position="155"/>
        <end position="174"/>
    </location>
</feature>
<feature type="transmembrane region" description="Helical" evidence="2">
    <location>
        <begin position="46"/>
        <end position="70"/>
    </location>
</feature>
<dbReference type="Proteomes" id="UP001651690">
    <property type="component" value="Unassembled WGS sequence"/>
</dbReference>